<name>A0A0F9KRJ7_9ZZZZ</name>
<organism evidence="1">
    <name type="scientific">marine sediment metagenome</name>
    <dbReference type="NCBI Taxonomy" id="412755"/>
    <lineage>
        <taxon>unclassified sequences</taxon>
        <taxon>metagenomes</taxon>
        <taxon>ecological metagenomes</taxon>
    </lineage>
</organism>
<accession>A0A0F9KRJ7</accession>
<proteinExistence type="predicted"/>
<reference evidence="1" key="1">
    <citation type="journal article" date="2015" name="Nature">
        <title>Complex archaea that bridge the gap between prokaryotes and eukaryotes.</title>
        <authorList>
            <person name="Spang A."/>
            <person name="Saw J.H."/>
            <person name="Jorgensen S.L."/>
            <person name="Zaremba-Niedzwiedzka K."/>
            <person name="Martijn J."/>
            <person name="Lind A.E."/>
            <person name="van Eijk R."/>
            <person name="Schleper C."/>
            <person name="Guy L."/>
            <person name="Ettema T.J."/>
        </authorList>
    </citation>
    <scope>NUCLEOTIDE SEQUENCE</scope>
</reference>
<gene>
    <name evidence="1" type="ORF">LCGC14_1370020</name>
</gene>
<evidence type="ECO:0000313" key="1">
    <source>
        <dbReference type="EMBL" id="KKM77431.1"/>
    </source>
</evidence>
<dbReference type="AlphaFoldDB" id="A0A0F9KRJ7"/>
<dbReference type="EMBL" id="LAZR01008642">
    <property type="protein sequence ID" value="KKM77431.1"/>
    <property type="molecule type" value="Genomic_DNA"/>
</dbReference>
<protein>
    <submittedName>
        <fullName evidence="1">Uncharacterized protein</fullName>
    </submittedName>
</protein>
<sequence length="75" mass="8736">MEVTTTKCDICGKKEDTDDYNEPKGWYNLYRQGDRDKDFWAKRRDICVSCAKGIGLDKIIDEKVKEWKELNGANS</sequence>
<comment type="caution">
    <text evidence="1">The sequence shown here is derived from an EMBL/GenBank/DDBJ whole genome shotgun (WGS) entry which is preliminary data.</text>
</comment>